<organism evidence="2">
    <name type="scientific">Arundo donax</name>
    <name type="common">Giant reed</name>
    <name type="synonym">Donax arundinaceus</name>
    <dbReference type="NCBI Taxonomy" id="35708"/>
    <lineage>
        <taxon>Eukaryota</taxon>
        <taxon>Viridiplantae</taxon>
        <taxon>Streptophyta</taxon>
        <taxon>Embryophyta</taxon>
        <taxon>Tracheophyta</taxon>
        <taxon>Spermatophyta</taxon>
        <taxon>Magnoliopsida</taxon>
        <taxon>Liliopsida</taxon>
        <taxon>Poales</taxon>
        <taxon>Poaceae</taxon>
        <taxon>PACMAD clade</taxon>
        <taxon>Arundinoideae</taxon>
        <taxon>Arundineae</taxon>
        <taxon>Arundo</taxon>
    </lineage>
</organism>
<accession>A0A0A9FJL4</accession>
<dbReference type="AlphaFoldDB" id="A0A0A9FJL4"/>
<sequence length="44" mass="5457">MYICFVLVVYRRGRYFSFVLFYFVTINMYALSHDWISCYMHSTI</sequence>
<dbReference type="EMBL" id="GBRH01184711">
    <property type="protein sequence ID" value="JAE13185.1"/>
    <property type="molecule type" value="Transcribed_RNA"/>
</dbReference>
<name>A0A0A9FJL4_ARUDO</name>
<keyword evidence="1" id="KW-0472">Membrane</keyword>
<reference evidence="2" key="2">
    <citation type="journal article" date="2015" name="Data Brief">
        <title>Shoot transcriptome of the giant reed, Arundo donax.</title>
        <authorList>
            <person name="Barrero R.A."/>
            <person name="Guerrero F.D."/>
            <person name="Moolhuijzen P."/>
            <person name="Goolsby J.A."/>
            <person name="Tidwell J."/>
            <person name="Bellgard S.E."/>
            <person name="Bellgard M.I."/>
        </authorList>
    </citation>
    <scope>NUCLEOTIDE SEQUENCE</scope>
    <source>
        <tissue evidence="2">Shoot tissue taken approximately 20 cm above the soil surface</tissue>
    </source>
</reference>
<proteinExistence type="predicted"/>
<evidence type="ECO:0000256" key="1">
    <source>
        <dbReference type="SAM" id="Phobius"/>
    </source>
</evidence>
<reference evidence="2" key="1">
    <citation type="submission" date="2014-09" db="EMBL/GenBank/DDBJ databases">
        <authorList>
            <person name="Magalhaes I.L.F."/>
            <person name="Oliveira U."/>
            <person name="Santos F.R."/>
            <person name="Vidigal T.H.D.A."/>
            <person name="Brescovit A.D."/>
            <person name="Santos A.J."/>
        </authorList>
    </citation>
    <scope>NUCLEOTIDE SEQUENCE</scope>
    <source>
        <tissue evidence="2">Shoot tissue taken approximately 20 cm above the soil surface</tissue>
    </source>
</reference>
<protein>
    <submittedName>
        <fullName evidence="2">Uncharacterized protein</fullName>
    </submittedName>
</protein>
<feature type="transmembrane region" description="Helical" evidence="1">
    <location>
        <begin position="15"/>
        <end position="32"/>
    </location>
</feature>
<keyword evidence="1" id="KW-0812">Transmembrane</keyword>
<evidence type="ECO:0000313" key="2">
    <source>
        <dbReference type="EMBL" id="JAE13185.1"/>
    </source>
</evidence>
<keyword evidence="1" id="KW-1133">Transmembrane helix</keyword>